<comment type="caution">
    <text evidence="2">The sequence shown here is derived from an EMBL/GenBank/DDBJ whole genome shotgun (WGS) entry which is preliminary data.</text>
</comment>
<proteinExistence type="predicted"/>
<gene>
    <name evidence="2" type="ORF">GCM10010249_06180</name>
</gene>
<reference evidence="2" key="1">
    <citation type="journal article" date="2014" name="Int. J. Syst. Evol. Microbiol.">
        <title>Complete genome sequence of Corynebacterium casei LMG S-19264T (=DSM 44701T), isolated from a smear-ripened cheese.</title>
        <authorList>
            <consortium name="US DOE Joint Genome Institute (JGI-PGF)"/>
            <person name="Walter F."/>
            <person name="Albersmeier A."/>
            <person name="Kalinowski J."/>
            <person name="Ruckert C."/>
        </authorList>
    </citation>
    <scope>NUCLEOTIDE SEQUENCE</scope>
    <source>
        <strain evidence="2">JCM 4335</strain>
    </source>
</reference>
<name>A0A918AW89_9ACTN</name>
<protein>
    <submittedName>
        <fullName evidence="2">Uncharacterized protein</fullName>
    </submittedName>
</protein>
<organism evidence="2 3">
    <name type="scientific">Streptomyces roseolilacinus</name>
    <dbReference type="NCBI Taxonomy" id="66904"/>
    <lineage>
        <taxon>Bacteria</taxon>
        <taxon>Bacillati</taxon>
        <taxon>Actinomycetota</taxon>
        <taxon>Actinomycetes</taxon>
        <taxon>Kitasatosporales</taxon>
        <taxon>Streptomycetaceae</taxon>
        <taxon>Streptomyces</taxon>
    </lineage>
</organism>
<reference evidence="2" key="2">
    <citation type="submission" date="2020-09" db="EMBL/GenBank/DDBJ databases">
        <authorList>
            <person name="Sun Q."/>
            <person name="Ohkuma M."/>
        </authorList>
    </citation>
    <scope>NUCLEOTIDE SEQUENCE</scope>
    <source>
        <strain evidence="2">JCM 4335</strain>
    </source>
</reference>
<sequence length="91" mass="9440">MPDQGLARLGQAHLAAGADEQGRAGGGLQGLHLLADGRLGAAQLSGRGGEGAGGGHGAEDSEVTGFDHSLEYKGPFKFARNMTWNLWAKRR</sequence>
<dbReference type="AlphaFoldDB" id="A0A918AW89"/>
<dbReference type="Proteomes" id="UP000654123">
    <property type="component" value="Unassembled WGS sequence"/>
</dbReference>
<feature type="region of interest" description="Disordered" evidence="1">
    <location>
        <begin position="42"/>
        <end position="63"/>
    </location>
</feature>
<evidence type="ECO:0000256" key="1">
    <source>
        <dbReference type="SAM" id="MobiDB-lite"/>
    </source>
</evidence>
<evidence type="ECO:0000313" key="2">
    <source>
        <dbReference type="EMBL" id="GGP90940.1"/>
    </source>
</evidence>
<keyword evidence="3" id="KW-1185">Reference proteome</keyword>
<evidence type="ECO:0000313" key="3">
    <source>
        <dbReference type="Proteomes" id="UP000654123"/>
    </source>
</evidence>
<accession>A0A918AW89</accession>
<feature type="compositionally biased region" description="Gly residues" evidence="1">
    <location>
        <begin position="46"/>
        <end position="56"/>
    </location>
</feature>
<dbReference type="EMBL" id="BMSV01000001">
    <property type="protein sequence ID" value="GGP90940.1"/>
    <property type="molecule type" value="Genomic_DNA"/>
</dbReference>